<dbReference type="InterPro" id="IPR013024">
    <property type="entry name" value="GGCT-like"/>
</dbReference>
<dbReference type="CDD" id="cd06661">
    <property type="entry name" value="GGCT_like"/>
    <property type="match status" value="1"/>
</dbReference>
<organism evidence="2 3">
    <name type="scientific">Fodinibius salicampi</name>
    <dbReference type="NCBI Taxonomy" id="1920655"/>
    <lineage>
        <taxon>Bacteria</taxon>
        <taxon>Pseudomonadati</taxon>
        <taxon>Balneolota</taxon>
        <taxon>Balneolia</taxon>
        <taxon>Balneolales</taxon>
        <taxon>Balneolaceae</taxon>
        <taxon>Fodinibius</taxon>
    </lineage>
</organism>
<evidence type="ECO:0000256" key="1">
    <source>
        <dbReference type="ARBA" id="ARBA00023239"/>
    </source>
</evidence>
<name>A0ABT3PVS6_9BACT</name>
<dbReference type="Gene3D" id="3.10.490.10">
    <property type="entry name" value="Gamma-glutamyl cyclotransferase-like"/>
    <property type="match status" value="1"/>
</dbReference>
<dbReference type="InterPro" id="IPR017939">
    <property type="entry name" value="G-Glutamylcylcotransferase"/>
</dbReference>
<sequence>MLYFAYGSNLYSKRLKSRVPSATKVAAVSLPDYELFFDKRGTDGSGKGNIRKTNDSIVYGVIYEINAEEKVTLDRIEGAGYDDVSLQIPVGSELIKVFTYMAKESHTDDSLNPYSWYKNLIIAGAKENNLPEEYINEIQEVEAIKDPEEERAKLELKILE</sequence>
<dbReference type="SUPFAM" id="SSF110857">
    <property type="entry name" value="Gamma-glutamyl cyclotransferase-like"/>
    <property type="match status" value="1"/>
</dbReference>
<dbReference type="PANTHER" id="PTHR12935">
    <property type="entry name" value="GAMMA-GLUTAMYLCYCLOTRANSFERASE"/>
    <property type="match status" value="1"/>
</dbReference>
<dbReference type="RefSeq" id="WP_265787539.1">
    <property type="nucleotide sequence ID" value="NZ_BAABRS010000001.1"/>
</dbReference>
<dbReference type="PANTHER" id="PTHR12935:SF0">
    <property type="entry name" value="GAMMA-GLUTAMYLCYCLOTRANSFERASE"/>
    <property type="match status" value="1"/>
</dbReference>
<evidence type="ECO:0000313" key="3">
    <source>
        <dbReference type="Proteomes" id="UP001207337"/>
    </source>
</evidence>
<dbReference type="Pfam" id="PF13772">
    <property type="entry name" value="AIG2_2"/>
    <property type="match status" value="1"/>
</dbReference>
<proteinExistence type="predicted"/>
<evidence type="ECO:0000313" key="2">
    <source>
        <dbReference type="EMBL" id="MCW9711947.1"/>
    </source>
</evidence>
<comment type="caution">
    <text evidence="2">The sequence shown here is derived from an EMBL/GenBank/DDBJ whole genome shotgun (WGS) entry which is preliminary data.</text>
</comment>
<gene>
    <name evidence="2" type="ORF">LQ318_03425</name>
</gene>
<reference evidence="2 3" key="1">
    <citation type="submission" date="2021-11" db="EMBL/GenBank/DDBJ databases">
        <title>Aliifidinibius sp. nov., a new bacterium isolated from saline soil.</title>
        <authorList>
            <person name="Galisteo C."/>
            <person name="De La Haba R."/>
            <person name="Sanchez-Porro C."/>
            <person name="Ventosa A."/>
        </authorList>
    </citation>
    <scope>NUCLEOTIDE SEQUENCE [LARGE SCALE GENOMIC DNA]</scope>
    <source>
        <strain evidence="2 3">KACC 190600</strain>
    </source>
</reference>
<dbReference type="Proteomes" id="UP001207337">
    <property type="component" value="Unassembled WGS sequence"/>
</dbReference>
<accession>A0ABT3PVS6</accession>
<protein>
    <submittedName>
        <fullName evidence="2">Gamma-glutamylcyclotransferase</fullName>
    </submittedName>
</protein>
<keyword evidence="3" id="KW-1185">Reference proteome</keyword>
<dbReference type="InterPro" id="IPR036568">
    <property type="entry name" value="GGCT-like_sf"/>
</dbReference>
<dbReference type="EMBL" id="JAJNDC010000001">
    <property type="protein sequence ID" value="MCW9711947.1"/>
    <property type="molecule type" value="Genomic_DNA"/>
</dbReference>
<keyword evidence="1" id="KW-0456">Lyase</keyword>